<evidence type="ECO:0000256" key="1">
    <source>
        <dbReference type="SAM" id="MobiDB-lite"/>
    </source>
</evidence>
<dbReference type="EMBL" id="JAXCGZ010018043">
    <property type="protein sequence ID" value="KAK7067567.1"/>
    <property type="molecule type" value="Genomic_DNA"/>
</dbReference>
<reference evidence="2 3" key="1">
    <citation type="submission" date="2023-11" db="EMBL/GenBank/DDBJ databases">
        <title>Halocaridina rubra genome assembly.</title>
        <authorList>
            <person name="Smith C."/>
        </authorList>
    </citation>
    <scope>NUCLEOTIDE SEQUENCE [LARGE SCALE GENOMIC DNA]</scope>
    <source>
        <strain evidence="2">EP-1</strain>
        <tissue evidence="2">Whole</tissue>
    </source>
</reference>
<proteinExistence type="predicted"/>
<gene>
    <name evidence="2" type="ORF">SK128_019863</name>
</gene>
<comment type="caution">
    <text evidence="2">The sequence shown here is derived from an EMBL/GenBank/DDBJ whole genome shotgun (WGS) entry which is preliminary data.</text>
</comment>
<organism evidence="2 3">
    <name type="scientific">Halocaridina rubra</name>
    <name type="common">Hawaiian red shrimp</name>
    <dbReference type="NCBI Taxonomy" id="373956"/>
    <lineage>
        <taxon>Eukaryota</taxon>
        <taxon>Metazoa</taxon>
        <taxon>Ecdysozoa</taxon>
        <taxon>Arthropoda</taxon>
        <taxon>Crustacea</taxon>
        <taxon>Multicrustacea</taxon>
        <taxon>Malacostraca</taxon>
        <taxon>Eumalacostraca</taxon>
        <taxon>Eucarida</taxon>
        <taxon>Decapoda</taxon>
        <taxon>Pleocyemata</taxon>
        <taxon>Caridea</taxon>
        <taxon>Atyoidea</taxon>
        <taxon>Atyidae</taxon>
        <taxon>Halocaridina</taxon>
    </lineage>
</organism>
<evidence type="ECO:0000313" key="3">
    <source>
        <dbReference type="Proteomes" id="UP001381693"/>
    </source>
</evidence>
<feature type="non-terminal residue" evidence="2">
    <location>
        <position position="1"/>
    </location>
</feature>
<dbReference type="AlphaFoldDB" id="A0AAN9A2W1"/>
<name>A0AAN9A2W1_HALRR</name>
<accession>A0AAN9A2W1</accession>
<protein>
    <submittedName>
        <fullName evidence="2">Uncharacterized protein</fullName>
    </submittedName>
</protein>
<keyword evidence="3" id="KW-1185">Reference proteome</keyword>
<feature type="region of interest" description="Disordered" evidence="1">
    <location>
        <begin position="182"/>
        <end position="210"/>
    </location>
</feature>
<dbReference type="Proteomes" id="UP001381693">
    <property type="component" value="Unassembled WGS sequence"/>
</dbReference>
<sequence length="210" mass="23925">ENYNQIFNNQQRQVIENSGDSETYNIVEGGQMFDISLHTLIAKYMCGLKRNDPLNMNVSKVRDLRNKVCHGIESIDEEELNMKLEELLELYKDILHDLEKHTGDDLQFVVMQIESKINERKKSEINSPMSDWGARDTHYRPPQAMSEPTMPSVQKESEIPTWGKVALGVGAAGLALYGLNKSFSPNEGGRDRKRGQNAHQNNTKEECVIM</sequence>
<evidence type="ECO:0000313" key="2">
    <source>
        <dbReference type="EMBL" id="KAK7067567.1"/>
    </source>
</evidence>